<evidence type="ECO:0000313" key="9">
    <source>
        <dbReference type="Proteomes" id="UP000323297"/>
    </source>
</evidence>
<dbReference type="AlphaFoldDB" id="A0A5B0SR45"/>
<sequence length="89" mass="9415">EVARESLVLLKNRLETLPQKKSATVAVVGQLADSKREVSGSWSAAAVADQSVTVLTGIKNAVGEQGKVLYAKGANISNEKGIVDFLNLY</sequence>
<dbReference type="GO" id="GO:0009251">
    <property type="term" value="P:glucan catabolic process"/>
    <property type="evidence" value="ECO:0007669"/>
    <property type="project" value="TreeGrafter"/>
</dbReference>
<evidence type="ECO:0000256" key="6">
    <source>
        <dbReference type="ARBA" id="ARBA00023295"/>
    </source>
</evidence>
<evidence type="ECO:0000313" key="8">
    <source>
        <dbReference type="EMBL" id="KAA1140125.1"/>
    </source>
</evidence>
<comment type="catalytic activity">
    <reaction evidence="1">
        <text>Hydrolysis of terminal, non-reducing beta-D-glucosyl residues with release of beta-D-glucose.</text>
        <dbReference type="EC" id="3.2.1.21"/>
    </reaction>
</comment>
<dbReference type="Proteomes" id="UP000323297">
    <property type="component" value="Unassembled WGS sequence"/>
</dbReference>
<feature type="non-terminal residue" evidence="8">
    <location>
        <position position="89"/>
    </location>
</feature>
<gene>
    <name evidence="8" type="ORF">D3H66_25585</name>
</gene>
<dbReference type="PANTHER" id="PTHR30620:SF16">
    <property type="entry name" value="LYSOSOMAL BETA GLUCOSIDASE"/>
    <property type="match status" value="1"/>
</dbReference>
<evidence type="ECO:0000259" key="7">
    <source>
        <dbReference type="Pfam" id="PF01915"/>
    </source>
</evidence>
<comment type="caution">
    <text evidence="8">The sequence shown here is derived from an EMBL/GenBank/DDBJ whole genome shotgun (WGS) entry which is preliminary data.</text>
</comment>
<evidence type="ECO:0000256" key="1">
    <source>
        <dbReference type="ARBA" id="ARBA00000448"/>
    </source>
</evidence>
<evidence type="ECO:0000256" key="3">
    <source>
        <dbReference type="ARBA" id="ARBA00012744"/>
    </source>
</evidence>
<dbReference type="GO" id="GO:0008422">
    <property type="term" value="F:beta-glucosidase activity"/>
    <property type="evidence" value="ECO:0007669"/>
    <property type="project" value="UniProtKB-EC"/>
</dbReference>
<keyword evidence="6" id="KW-0326">Glycosidase</keyword>
<evidence type="ECO:0000256" key="2">
    <source>
        <dbReference type="ARBA" id="ARBA00005336"/>
    </source>
</evidence>
<accession>A0A5B0SR45</accession>
<name>A0A5B0SR45_9ENTR</name>
<dbReference type="EC" id="3.2.1.21" evidence="3"/>
<comment type="similarity">
    <text evidence="2">Belongs to the glycosyl hydrolase 3 family.</text>
</comment>
<dbReference type="Pfam" id="PF01915">
    <property type="entry name" value="Glyco_hydro_3_C"/>
    <property type="match status" value="1"/>
</dbReference>
<organism evidence="8 9">
    <name type="scientific">Citrobacter portucalensis</name>
    <dbReference type="NCBI Taxonomy" id="1639133"/>
    <lineage>
        <taxon>Bacteria</taxon>
        <taxon>Pseudomonadati</taxon>
        <taxon>Pseudomonadota</taxon>
        <taxon>Gammaproteobacteria</taxon>
        <taxon>Enterobacterales</taxon>
        <taxon>Enterobacteriaceae</taxon>
        <taxon>Citrobacter</taxon>
        <taxon>Citrobacter freundii complex</taxon>
    </lineage>
</organism>
<reference evidence="8 9" key="1">
    <citation type="submission" date="2019-08" db="EMBL/GenBank/DDBJ databases">
        <title>Draft genome sequence of Citrobacter portucalensis strain isolated from green turtle.</title>
        <authorList>
            <person name="Fernandes M.R."/>
            <person name="Sellera F.P."/>
            <person name="Goldeberg D.W."/>
            <person name="Costa D.C."/>
            <person name="Lincopan N."/>
        </authorList>
    </citation>
    <scope>NUCLEOTIDE SEQUENCE [LARGE SCALE GENOMIC DNA]</scope>
    <source>
        <strain evidence="8 9">TV06</strain>
    </source>
</reference>
<dbReference type="InterPro" id="IPR051915">
    <property type="entry name" value="Cellulose_Degrad_GH3"/>
</dbReference>
<keyword evidence="4" id="KW-0732">Signal</keyword>
<protein>
    <recommendedName>
        <fullName evidence="3">beta-glucosidase</fullName>
        <ecNumber evidence="3">3.2.1.21</ecNumber>
    </recommendedName>
</protein>
<dbReference type="SUPFAM" id="SSF52279">
    <property type="entry name" value="Beta-D-glucan exohydrolase, C-terminal domain"/>
    <property type="match status" value="1"/>
</dbReference>
<dbReference type="InterPro" id="IPR002772">
    <property type="entry name" value="Glyco_hydro_3_C"/>
</dbReference>
<feature type="non-terminal residue" evidence="8">
    <location>
        <position position="1"/>
    </location>
</feature>
<dbReference type="EMBL" id="VTZD01000081">
    <property type="protein sequence ID" value="KAA1140125.1"/>
    <property type="molecule type" value="Genomic_DNA"/>
</dbReference>
<feature type="domain" description="Glycoside hydrolase family 3 C-terminal" evidence="7">
    <location>
        <begin position="7"/>
        <end position="65"/>
    </location>
</feature>
<dbReference type="InterPro" id="IPR036881">
    <property type="entry name" value="Glyco_hydro_3_C_sf"/>
</dbReference>
<proteinExistence type="inferred from homology"/>
<evidence type="ECO:0000256" key="5">
    <source>
        <dbReference type="ARBA" id="ARBA00022801"/>
    </source>
</evidence>
<dbReference type="RefSeq" id="WP_188110126.1">
    <property type="nucleotide sequence ID" value="NZ_VTZD01000081.1"/>
</dbReference>
<dbReference type="PANTHER" id="PTHR30620">
    <property type="entry name" value="PERIPLASMIC BETA-GLUCOSIDASE-RELATED"/>
    <property type="match status" value="1"/>
</dbReference>
<evidence type="ECO:0000256" key="4">
    <source>
        <dbReference type="ARBA" id="ARBA00022729"/>
    </source>
</evidence>
<dbReference type="Gene3D" id="3.40.50.1700">
    <property type="entry name" value="Glycoside hydrolase family 3 C-terminal domain"/>
    <property type="match status" value="1"/>
</dbReference>
<keyword evidence="5" id="KW-0378">Hydrolase</keyword>